<evidence type="ECO:0000256" key="4">
    <source>
        <dbReference type="ARBA" id="ARBA00022692"/>
    </source>
</evidence>
<name>A0A8J2JAX6_9HEXA</name>
<dbReference type="AlphaFoldDB" id="A0A8J2JAX6"/>
<dbReference type="GO" id="GO:0008270">
    <property type="term" value="F:zinc ion binding"/>
    <property type="evidence" value="ECO:0007669"/>
    <property type="project" value="UniProtKB-UniRule"/>
</dbReference>
<reference evidence="14" key="1">
    <citation type="submission" date="2021-06" db="EMBL/GenBank/DDBJ databases">
        <authorList>
            <person name="Hodson N. C."/>
            <person name="Mongue J. A."/>
            <person name="Jaron S. K."/>
        </authorList>
    </citation>
    <scope>NUCLEOTIDE SEQUENCE</scope>
</reference>
<evidence type="ECO:0000256" key="5">
    <source>
        <dbReference type="ARBA" id="ARBA00022723"/>
    </source>
</evidence>
<dbReference type="PANTHER" id="PTHR12981:SF0">
    <property type="entry name" value="ZINC FINGER PROTEIN-LIKE 1"/>
    <property type="match status" value="1"/>
</dbReference>
<evidence type="ECO:0000256" key="12">
    <source>
        <dbReference type="SAM" id="MobiDB-lite"/>
    </source>
</evidence>
<comment type="subcellular location">
    <subcellularLocation>
        <location evidence="1 11">Membrane</location>
        <topology evidence="1 11">Single-pass membrane protein</topology>
    </subcellularLocation>
</comment>
<protein>
    <recommendedName>
        <fullName evidence="3 11">Zinc finger protein-like 1 homolog</fullName>
    </recommendedName>
</protein>
<dbReference type="PANTHER" id="PTHR12981">
    <property type="entry name" value="ZINC FINGER PROTEIN-LIKE 1"/>
    <property type="match status" value="1"/>
</dbReference>
<keyword evidence="7 11" id="KW-0862">Zinc</keyword>
<dbReference type="PROSITE" id="PS50089">
    <property type="entry name" value="ZF_RING_2"/>
    <property type="match status" value="1"/>
</dbReference>
<evidence type="ECO:0000256" key="8">
    <source>
        <dbReference type="ARBA" id="ARBA00022989"/>
    </source>
</evidence>
<evidence type="ECO:0000256" key="1">
    <source>
        <dbReference type="ARBA" id="ARBA00004167"/>
    </source>
</evidence>
<keyword evidence="4 11" id="KW-0812">Transmembrane</keyword>
<comment type="caution">
    <text evidence="14">The sequence shown here is derived from an EMBL/GenBank/DDBJ whole genome shotgun (WGS) entry which is preliminary data.</text>
</comment>
<evidence type="ECO:0000259" key="13">
    <source>
        <dbReference type="PROSITE" id="PS50089"/>
    </source>
</evidence>
<keyword evidence="15" id="KW-1185">Reference proteome</keyword>
<dbReference type="GO" id="GO:0016020">
    <property type="term" value="C:membrane"/>
    <property type="evidence" value="ECO:0007669"/>
    <property type="project" value="UniProtKB-SubCell"/>
</dbReference>
<keyword evidence="6 10" id="KW-0863">Zinc-finger</keyword>
<dbReference type="InterPro" id="IPR001841">
    <property type="entry name" value="Znf_RING"/>
</dbReference>
<evidence type="ECO:0000256" key="6">
    <source>
        <dbReference type="ARBA" id="ARBA00022771"/>
    </source>
</evidence>
<proteinExistence type="inferred from homology"/>
<dbReference type="Pfam" id="PF25998">
    <property type="entry name" value="U-box_ZFPL1"/>
    <property type="match status" value="1"/>
</dbReference>
<feature type="region of interest" description="Disordered" evidence="12">
    <location>
        <begin position="148"/>
        <end position="211"/>
    </location>
</feature>
<keyword evidence="8 11" id="KW-1133">Transmembrane helix</keyword>
<dbReference type="EMBL" id="CAJVCH010017516">
    <property type="protein sequence ID" value="CAG7683801.1"/>
    <property type="molecule type" value="Genomic_DNA"/>
</dbReference>
<dbReference type="OrthoDB" id="1916590at2759"/>
<dbReference type="SMART" id="SM00184">
    <property type="entry name" value="RING"/>
    <property type="match status" value="1"/>
</dbReference>
<feature type="transmembrane region" description="Helical" evidence="11">
    <location>
        <begin position="281"/>
        <end position="299"/>
    </location>
</feature>
<keyword evidence="9 11" id="KW-0472">Membrane</keyword>
<evidence type="ECO:0000313" key="15">
    <source>
        <dbReference type="Proteomes" id="UP000708208"/>
    </source>
</evidence>
<evidence type="ECO:0000256" key="3">
    <source>
        <dbReference type="ARBA" id="ARBA00013701"/>
    </source>
</evidence>
<dbReference type="Proteomes" id="UP000708208">
    <property type="component" value="Unassembled WGS sequence"/>
</dbReference>
<dbReference type="InterPro" id="IPR058731">
    <property type="entry name" value="Znf-B_box_ZFPL1-like"/>
</dbReference>
<evidence type="ECO:0000256" key="7">
    <source>
        <dbReference type="ARBA" id="ARBA00022833"/>
    </source>
</evidence>
<feature type="domain" description="RING-type" evidence="13">
    <location>
        <begin position="53"/>
        <end position="101"/>
    </location>
</feature>
<accession>A0A8J2JAX6</accession>
<gene>
    <name evidence="14" type="ORF">AFUS01_LOCUS2976</name>
</gene>
<evidence type="ECO:0000256" key="9">
    <source>
        <dbReference type="ARBA" id="ARBA00023136"/>
    </source>
</evidence>
<dbReference type="CDD" id="cd16487">
    <property type="entry name" value="mRING-H2-C3DHC3_ZFPL1"/>
    <property type="match status" value="1"/>
</dbReference>
<evidence type="ECO:0000256" key="2">
    <source>
        <dbReference type="ARBA" id="ARBA00005561"/>
    </source>
</evidence>
<keyword evidence="5 11" id="KW-0479">Metal-binding</keyword>
<feature type="region of interest" description="Disordered" evidence="12">
    <location>
        <begin position="216"/>
        <end position="235"/>
    </location>
</feature>
<evidence type="ECO:0000256" key="10">
    <source>
        <dbReference type="PROSITE-ProRule" id="PRU00175"/>
    </source>
</evidence>
<feature type="compositionally biased region" description="Polar residues" evidence="12">
    <location>
        <begin position="148"/>
        <end position="160"/>
    </location>
</feature>
<sequence>MGLCKCPQRKITNIFCYEHRVNVCEHCLMNNHSKCVVDTYRNWITDSVYSSKCVLCEHELAERDTVRLLCFHIVHWDCLDSWARSLPPTTAPAGYTCPVCRKMCLFPALNQISPIADVLREKMGEVNWARAGLGLALLDEEIVPVKKISSNGIPNDSTSRPYHLSQDSDQRSDVSDGSAVYESSKFHRHSNVETHSHAQDGQAGYNKLNNSYGNAGHYNANSIPPKNPRKSIRNDGSNDCELLLVDEDDNKYRRRSPFESLSRWLKNVAPAGKRRANRRRALYVILSIIVLVILLMVLFGRRNDDDDNFIPQANPNVLIGEGPPLHHEIE</sequence>
<dbReference type="Pfam" id="PF25993">
    <property type="entry name" value="zf-B_box_ZFPL1"/>
    <property type="match status" value="1"/>
</dbReference>
<evidence type="ECO:0000256" key="11">
    <source>
        <dbReference type="RuleBase" id="RU369078"/>
    </source>
</evidence>
<dbReference type="InterPro" id="IPR058730">
    <property type="entry name" value="U-box_ZFPL1-like"/>
</dbReference>
<comment type="similarity">
    <text evidence="2 11">Belongs to the ZFPL1 family.</text>
</comment>
<dbReference type="InterPro" id="IPR039043">
    <property type="entry name" value="ZFPL1"/>
</dbReference>
<evidence type="ECO:0000313" key="14">
    <source>
        <dbReference type="EMBL" id="CAG7683801.1"/>
    </source>
</evidence>
<organism evidence="14 15">
    <name type="scientific">Allacma fusca</name>
    <dbReference type="NCBI Taxonomy" id="39272"/>
    <lineage>
        <taxon>Eukaryota</taxon>
        <taxon>Metazoa</taxon>
        <taxon>Ecdysozoa</taxon>
        <taxon>Arthropoda</taxon>
        <taxon>Hexapoda</taxon>
        <taxon>Collembola</taxon>
        <taxon>Symphypleona</taxon>
        <taxon>Sminthuridae</taxon>
        <taxon>Allacma</taxon>
    </lineage>
</organism>
<dbReference type="GO" id="GO:0005794">
    <property type="term" value="C:Golgi apparatus"/>
    <property type="evidence" value="ECO:0007669"/>
    <property type="project" value="TreeGrafter"/>
</dbReference>